<reference evidence="1" key="1">
    <citation type="journal article" date="2014" name="Int. J. Syst. Evol. Microbiol.">
        <title>Complete genome sequence of Corynebacterium casei LMG S-19264T (=DSM 44701T), isolated from a smear-ripened cheese.</title>
        <authorList>
            <consortium name="US DOE Joint Genome Institute (JGI-PGF)"/>
            <person name="Walter F."/>
            <person name="Albersmeier A."/>
            <person name="Kalinowski J."/>
            <person name="Ruckert C."/>
        </authorList>
    </citation>
    <scope>NUCLEOTIDE SEQUENCE</scope>
    <source>
        <strain evidence="1">CCM 8606</strain>
    </source>
</reference>
<name>A0A8J3AHF1_9BIFI</name>
<protein>
    <submittedName>
        <fullName evidence="1">Uncharacterized protein</fullName>
    </submittedName>
</protein>
<keyword evidence="2" id="KW-1185">Reference proteome</keyword>
<accession>A0A8J3AHF1</accession>
<proteinExistence type="predicted"/>
<evidence type="ECO:0000313" key="2">
    <source>
        <dbReference type="Proteomes" id="UP000619536"/>
    </source>
</evidence>
<evidence type="ECO:0000313" key="1">
    <source>
        <dbReference type="EMBL" id="GGI13900.1"/>
    </source>
</evidence>
<comment type="caution">
    <text evidence="1">The sequence shown here is derived from an EMBL/GenBank/DDBJ whole genome shotgun (WGS) entry which is preliminary data.</text>
</comment>
<organism evidence="1 2">
    <name type="scientific">Galliscardovia ingluviei</name>
    <dbReference type="NCBI Taxonomy" id="1769422"/>
    <lineage>
        <taxon>Bacteria</taxon>
        <taxon>Bacillati</taxon>
        <taxon>Actinomycetota</taxon>
        <taxon>Actinomycetes</taxon>
        <taxon>Bifidobacteriales</taxon>
        <taxon>Bifidobacteriaceae</taxon>
        <taxon>Galliscardovia</taxon>
    </lineage>
</organism>
<dbReference type="AlphaFoldDB" id="A0A8J3AHF1"/>
<dbReference type="Proteomes" id="UP000619536">
    <property type="component" value="Unassembled WGS sequence"/>
</dbReference>
<dbReference type="EMBL" id="BMDH01000001">
    <property type="protein sequence ID" value="GGI13900.1"/>
    <property type="molecule type" value="Genomic_DNA"/>
</dbReference>
<sequence>MYLPEGMRQTIVIDVEGQDISDDMRASLVEKIRSRVSVDVDVHFMEEE</sequence>
<gene>
    <name evidence="1" type="ORF">GCM10007377_08270</name>
</gene>
<reference evidence="1" key="2">
    <citation type="submission" date="2020-09" db="EMBL/GenBank/DDBJ databases">
        <authorList>
            <person name="Sun Q."/>
            <person name="Sedlacek I."/>
        </authorList>
    </citation>
    <scope>NUCLEOTIDE SEQUENCE</scope>
    <source>
        <strain evidence="1">CCM 8606</strain>
    </source>
</reference>